<evidence type="ECO:0000313" key="1">
    <source>
        <dbReference type="EMBL" id="OAS26334.1"/>
    </source>
</evidence>
<dbReference type="AlphaFoldDB" id="A0A179SIG9"/>
<accession>A0A179SIG9</accession>
<comment type="caution">
    <text evidence="1">The sequence shown here is derived from an EMBL/GenBank/DDBJ whole genome shotgun (WGS) entry which is preliminary data.</text>
</comment>
<evidence type="ECO:0000313" key="2">
    <source>
        <dbReference type="Proteomes" id="UP000078316"/>
    </source>
</evidence>
<protein>
    <submittedName>
        <fullName evidence="1">Uncharacterized protein</fullName>
    </submittedName>
</protein>
<dbReference type="OrthoDB" id="7853821at2"/>
<dbReference type="EMBL" id="LWHQ01000011">
    <property type="protein sequence ID" value="OAS26334.1"/>
    <property type="molecule type" value="Genomic_DNA"/>
</dbReference>
<sequence length="232" mass="25446">MSRRVFAKVSRPEHGRMIDRFVMRCSECPAEETLGRQNYGPGEAVKQVPKKFSAKGWTVGGANDGSADLCPACSGRHRERPHLKLVSPTTEEPIMKHTKPADPIAAVAGITKPSAEPLREMSRDDRRVIFAKLDDVYVDEKTGYSAGWTDDKVATDLGVPRAWVATIRDENFGPGVNEELTKILGEVGELTRQHEGVKSRLSELQRLETALAADIARITGTAKRLQGLTGAR</sequence>
<name>A0A179SIG9_9HYPH</name>
<dbReference type="Proteomes" id="UP000078316">
    <property type="component" value="Unassembled WGS sequence"/>
</dbReference>
<reference evidence="1 2" key="1">
    <citation type="submission" date="2016-04" db="EMBL/GenBank/DDBJ databases">
        <authorList>
            <person name="Evans L.H."/>
            <person name="Alamgir A."/>
            <person name="Owens N."/>
            <person name="Weber N.D."/>
            <person name="Virtaneva K."/>
            <person name="Barbian K."/>
            <person name="Babar A."/>
            <person name="Rosenke K."/>
        </authorList>
    </citation>
    <scope>NUCLEOTIDE SEQUENCE [LARGE SCALE GENOMIC DNA]</scope>
    <source>
        <strain evidence="1 2">PMB02</strain>
    </source>
</reference>
<dbReference type="STRING" id="427683.A5481_06360"/>
<organism evidence="1 2">
    <name type="scientific">Methylobacterium platani</name>
    <dbReference type="NCBI Taxonomy" id="427683"/>
    <lineage>
        <taxon>Bacteria</taxon>
        <taxon>Pseudomonadati</taxon>
        <taxon>Pseudomonadota</taxon>
        <taxon>Alphaproteobacteria</taxon>
        <taxon>Hyphomicrobiales</taxon>
        <taxon>Methylobacteriaceae</taxon>
        <taxon>Methylobacterium</taxon>
    </lineage>
</organism>
<gene>
    <name evidence="1" type="ORF">A5481_06360</name>
</gene>
<proteinExistence type="predicted"/>
<dbReference type="RefSeq" id="WP_053082233.1">
    <property type="nucleotide sequence ID" value="NZ_LWHQ01000011.1"/>
</dbReference>